<keyword evidence="7 9" id="KW-0408">Iron</keyword>
<dbReference type="PANTHER" id="PTHR47950:SF49">
    <property type="entry name" value="CYTOCHROME P450"/>
    <property type="match status" value="1"/>
</dbReference>
<evidence type="ECO:0000256" key="10">
    <source>
        <dbReference type="RuleBase" id="RU000461"/>
    </source>
</evidence>
<dbReference type="PRINTS" id="PR00463">
    <property type="entry name" value="EP450I"/>
</dbReference>
<keyword evidence="6 10" id="KW-0560">Oxidoreductase</keyword>
<dbReference type="InterPro" id="IPR036396">
    <property type="entry name" value="Cyt_P450_sf"/>
</dbReference>
<dbReference type="GO" id="GO:0016491">
    <property type="term" value="F:oxidoreductase activity"/>
    <property type="evidence" value="ECO:0000318"/>
    <property type="project" value="GO_Central"/>
</dbReference>
<sequence length="486" mass="55255">MIFVIKLYFRRRTSAAIPPGPYPWPVIGNFLQVGKNQHVKLAGMARTYGPIMSIRLGSRLVVVGSTASAAAEILKTHDCHLSARHLSYTHPASSPKVNQYAVGFARECNEQWKYMRSICRAGLFSTKAVQSQAKIREANVLNMVRYLHAREGQLVNMSEVVLDVVLNTMTNILFSEDVFGLGLGFGSGRKGSEFKELTRQYLDLLATVNLADLFPIINGWDIQGLQKKVRIINDKIFTMWQKILHQRREQRSQGIIRAQQDFLDSLLEIGLTENHINHLLLELFLAGTDTTATTIVWVFSDLIKNKHAMSKLRDEFATKIGNEAVIRESDVMDLPYLQACIKESLRLHPPIPFLLPHKAIQTCKVMDYTIPKGTQVMINTWAMSRDPSVWADPTRFDPDRFLDSGVDFKGKDFEYIPFGSGRRMCPGLYMAARKVPYVVACLVHEFDWFLPGYEDPSELDMDEVYLLALRKKKPLDLIPRACKKMD</sequence>
<dbReference type="AlphaFoldDB" id="A0A022PXH2"/>
<protein>
    <recommendedName>
        <fullName evidence="13">Cytochrome P450</fullName>
    </recommendedName>
</protein>
<dbReference type="PANTHER" id="PTHR47950">
    <property type="entry name" value="CYTOCHROME P450, FAMILY 76, SUBFAMILY C, POLYPEPTIDE 5-RELATED"/>
    <property type="match status" value="1"/>
</dbReference>
<keyword evidence="8 10" id="KW-0503">Monooxygenase</keyword>
<accession>A0A022PXH2</accession>
<gene>
    <name evidence="11" type="ORF">MIMGU_mgv1a024859mg</name>
</gene>
<dbReference type="FunFam" id="1.10.630.10:FF:000126">
    <property type="entry name" value="Predicted protein"/>
    <property type="match status" value="1"/>
</dbReference>
<evidence type="ECO:0000313" key="12">
    <source>
        <dbReference type="Proteomes" id="UP000030748"/>
    </source>
</evidence>
<proteinExistence type="inferred from homology"/>
<name>A0A022PXH2_ERYGU</name>
<reference evidence="11 12" key="1">
    <citation type="journal article" date="2013" name="Proc. Natl. Acad. Sci. U.S.A.">
        <title>Fine-scale variation in meiotic recombination in Mimulus inferred from population shotgun sequencing.</title>
        <authorList>
            <person name="Hellsten U."/>
            <person name="Wright K.M."/>
            <person name="Jenkins J."/>
            <person name="Shu S."/>
            <person name="Yuan Y."/>
            <person name="Wessler S.R."/>
            <person name="Schmutz J."/>
            <person name="Willis J.H."/>
            <person name="Rokhsar D.S."/>
        </authorList>
    </citation>
    <scope>NUCLEOTIDE SEQUENCE [LARGE SCALE GENOMIC DNA]</scope>
    <source>
        <strain evidence="12">cv. DUN x IM62</strain>
    </source>
</reference>
<comment type="similarity">
    <text evidence="3 10">Belongs to the cytochrome P450 family.</text>
</comment>
<comment type="cofactor">
    <cofactor evidence="1 9">
        <name>heme</name>
        <dbReference type="ChEBI" id="CHEBI:30413"/>
    </cofactor>
</comment>
<dbReference type="GO" id="GO:0016705">
    <property type="term" value="F:oxidoreductase activity, acting on paired donors, with incorporation or reduction of molecular oxygen"/>
    <property type="evidence" value="ECO:0007669"/>
    <property type="project" value="InterPro"/>
</dbReference>
<evidence type="ECO:0000256" key="1">
    <source>
        <dbReference type="ARBA" id="ARBA00001971"/>
    </source>
</evidence>
<dbReference type="GO" id="GO:0004497">
    <property type="term" value="F:monooxygenase activity"/>
    <property type="evidence" value="ECO:0007669"/>
    <property type="project" value="UniProtKB-KW"/>
</dbReference>
<dbReference type="Gene3D" id="1.10.630.10">
    <property type="entry name" value="Cytochrome P450"/>
    <property type="match status" value="1"/>
</dbReference>
<dbReference type="InterPro" id="IPR001128">
    <property type="entry name" value="Cyt_P450"/>
</dbReference>
<evidence type="ECO:0000256" key="6">
    <source>
        <dbReference type="ARBA" id="ARBA00023002"/>
    </source>
</evidence>
<dbReference type="InterPro" id="IPR002401">
    <property type="entry name" value="Cyt_P450_E_grp-I"/>
</dbReference>
<evidence type="ECO:0000256" key="7">
    <source>
        <dbReference type="ARBA" id="ARBA00023004"/>
    </source>
</evidence>
<evidence type="ECO:0000256" key="3">
    <source>
        <dbReference type="ARBA" id="ARBA00010617"/>
    </source>
</evidence>
<evidence type="ECO:0000256" key="9">
    <source>
        <dbReference type="PIRSR" id="PIRSR602401-1"/>
    </source>
</evidence>
<comment type="subcellular location">
    <subcellularLocation>
        <location evidence="2">Membrane</location>
        <topology evidence="2">Single-pass membrane protein</topology>
    </subcellularLocation>
</comment>
<evidence type="ECO:0000256" key="5">
    <source>
        <dbReference type="ARBA" id="ARBA00022723"/>
    </source>
</evidence>
<dbReference type="PROSITE" id="PS00086">
    <property type="entry name" value="CYTOCHROME_P450"/>
    <property type="match status" value="1"/>
</dbReference>
<dbReference type="GO" id="GO:0020037">
    <property type="term" value="F:heme binding"/>
    <property type="evidence" value="ECO:0007669"/>
    <property type="project" value="InterPro"/>
</dbReference>
<dbReference type="STRING" id="4155.A0A022PXH2"/>
<evidence type="ECO:0000256" key="8">
    <source>
        <dbReference type="ARBA" id="ARBA00023033"/>
    </source>
</evidence>
<evidence type="ECO:0000313" key="11">
    <source>
        <dbReference type="EMBL" id="EYU19523.1"/>
    </source>
</evidence>
<feature type="binding site" description="axial binding residue" evidence="9">
    <location>
        <position position="425"/>
    </location>
    <ligand>
        <name>heme</name>
        <dbReference type="ChEBI" id="CHEBI:30413"/>
    </ligand>
    <ligandPart>
        <name>Fe</name>
        <dbReference type="ChEBI" id="CHEBI:18248"/>
    </ligandPart>
</feature>
<dbReference type="Proteomes" id="UP000030748">
    <property type="component" value="Unassembled WGS sequence"/>
</dbReference>
<dbReference type="GO" id="GO:0005506">
    <property type="term" value="F:iron ion binding"/>
    <property type="evidence" value="ECO:0007669"/>
    <property type="project" value="InterPro"/>
</dbReference>
<organism evidence="11 12">
    <name type="scientific">Erythranthe guttata</name>
    <name type="common">Yellow monkey flower</name>
    <name type="synonym">Mimulus guttatus</name>
    <dbReference type="NCBI Taxonomy" id="4155"/>
    <lineage>
        <taxon>Eukaryota</taxon>
        <taxon>Viridiplantae</taxon>
        <taxon>Streptophyta</taxon>
        <taxon>Embryophyta</taxon>
        <taxon>Tracheophyta</taxon>
        <taxon>Spermatophyta</taxon>
        <taxon>Magnoliopsida</taxon>
        <taxon>eudicotyledons</taxon>
        <taxon>Gunneridae</taxon>
        <taxon>Pentapetalae</taxon>
        <taxon>asterids</taxon>
        <taxon>lamiids</taxon>
        <taxon>Lamiales</taxon>
        <taxon>Phrymaceae</taxon>
        <taxon>Erythranthe</taxon>
    </lineage>
</organism>
<dbReference type="PRINTS" id="PR00385">
    <property type="entry name" value="P450"/>
</dbReference>
<keyword evidence="5 9" id="KW-0479">Metal-binding</keyword>
<evidence type="ECO:0000256" key="4">
    <source>
        <dbReference type="ARBA" id="ARBA00022617"/>
    </source>
</evidence>
<keyword evidence="12" id="KW-1185">Reference proteome</keyword>
<dbReference type="InterPro" id="IPR017972">
    <property type="entry name" value="Cyt_P450_CS"/>
</dbReference>
<keyword evidence="4 9" id="KW-0349">Heme</keyword>
<dbReference type="SUPFAM" id="SSF48264">
    <property type="entry name" value="Cytochrome P450"/>
    <property type="match status" value="1"/>
</dbReference>
<dbReference type="GO" id="GO:0016020">
    <property type="term" value="C:membrane"/>
    <property type="evidence" value="ECO:0007669"/>
    <property type="project" value="UniProtKB-SubCell"/>
</dbReference>
<evidence type="ECO:0008006" key="13">
    <source>
        <dbReference type="Google" id="ProtNLM"/>
    </source>
</evidence>
<evidence type="ECO:0000256" key="2">
    <source>
        <dbReference type="ARBA" id="ARBA00004167"/>
    </source>
</evidence>
<dbReference type="EMBL" id="KI632289">
    <property type="protein sequence ID" value="EYU19523.1"/>
    <property type="molecule type" value="Genomic_DNA"/>
</dbReference>
<dbReference type="eggNOG" id="KOG0156">
    <property type="taxonomic scope" value="Eukaryota"/>
</dbReference>
<dbReference type="Pfam" id="PF00067">
    <property type="entry name" value="p450"/>
    <property type="match status" value="1"/>
</dbReference>